<reference evidence="2" key="1">
    <citation type="submission" date="2016-11" db="EMBL/GenBank/DDBJ databases">
        <authorList>
            <person name="Varghese N."/>
            <person name="Submissions S."/>
        </authorList>
    </citation>
    <scope>NUCLEOTIDE SEQUENCE [LARGE SCALE GENOMIC DNA]</scope>
    <source>
        <strain evidence="2">DSM 27619</strain>
    </source>
</reference>
<organism evidence="1 2">
    <name type="scientific">Chryseobacterium arachidis</name>
    <dbReference type="NCBI Taxonomy" id="1416778"/>
    <lineage>
        <taxon>Bacteria</taxon>
        <taxon>Pseudomonadati</taxon>
        <taxon>Bacteroidota</taxon>
        <taxon>Flavobacteriia</taxon>
        <taxon>Flavobacteriales</taxon>
        <taxon>Weeksellaceae</taxon>
        <taxon>Chryseobacterium group</taxon>
        <taxon>Chryseobacterium</taxon>
    </lineage>
</organism>
<accession>A0A1M4T362</accession>
<sequence length="84" mass="9855">MSNVHIYYDSLDVLSLRNIVSGSSGQFIFPKIEIEDSQESKRKIQKLSQFIFFKKDGYKIKKYDISKFNNSDTIRLGIIQLELF</sequence>
<protein>
    <submittedName>
        <fullName evidence="1">Uncharacterized protein</fullName>
    </submittedName>
</protein>
<dbReference type="AlphaFoldDB" id="A0A1M4T362"/>
<dbReference type="EMBL" id="FQUT01000001">
    <property type="protein sequence ID" value="SHE38844.1"/>
    <property type="molecule type" value="Genomic_DNA"/>
</dbReference>
<name>A0A1M4T362_9FLAO</name>
<proteinExistence type="predicted"/>
<gene>
    <name evidence="1" type="ORF">SAMN05443633_101142</name>
</gene>
<evidence type="ECO:0000313" key="1">
    <source>
        <dbReference type="EMBL" id="SHE38844.1"/>
    </source>
</evidence>
<evidence type="ECO:0000313" key="2">
    <source>
        <dbReference type="Proteomes" id="UP000184518"/>
    </source>
</evidence>
<dbReference type="Proteomes" id="UP000184518">
    <property type="component" value="Unassembled WGS sequence"/>
</dbReference>
<keyword evidence="2" id="KW-1185">Reference proteome</keyword>